<feature type="region of interest" description="Disordered" evidence="1">
    <location>
        <begin position="1"/>
        <end position="58"/>
    </location>
</feature>
<dbReference type="EMBL" id="JAHHUM010000017">
    <property type="protein sequence ID" value="KAK5623719.1"/>
    <property type="molecule type" value="Genomic_DNA"/>
</dbReference>
<proteinExistence type="predicted"/>
<sequence>MSHRARGAARPTSNTQPPSPGPARPFGSEAAGEEATRFEAEPGYPSSSDPGRFQLCNHTPPGTQRLWFPGRCPAGHGNNAAGSLVGIVYGRNYDGDRACFEHSNFFKVNASDPAGHSAKSIEGAPRGRGWDRR</sequence>
<reference evidence="2 3" key="1">
    <citation type="submission" date="2021-06" db="EMBL/GenBank/DDBJ databases">
        <authorList>
            <person name="Palmer J.M."/>
        </authorList>
    </citation>
    <scope>NUCLEOTIDE SEQUENCE [LARGE SCALE GENOMIC DNA]</scope>
    <source>
        <strain evidence="2 3">MEX-2019</strain>
        <tissue evidence="2">Muscle</tissue>
    </source>
</reference>
<gene>
    <name evidence="2" type="ORF">CRENBAI_007564</name>
</gene>
<evidence type="ECO:0000256" key="1">
    <source>
        <dbReference type="SAM" id="MobiDB-lite"/>
    </source>
</evidence>
<name>A0AAV9SQU3_9TELE</name>
<comment type="caution">
    <text evidence="2">The sequence shown here is derived from an EMBL/GenBank/DDBJ whole genome shotgun (WGS) entry which is preliminary data.</text>
</comment>
<keyword evidence="3" id="KW-1185">Reference proteome</keyword>
<feature type="region of interest" description="Disordered" evidence="1">
    <location>
        <begin position="110"/>
        <end position="133"/>
    </location>
</feature>
<accession>A0AAV9SQU3</accession>
<evidence type="ECO:0000313" key="3">
    <source>
        <dbReference type="Proteomes" id="UP001311232"/>
    </source>
</evidence>
<dbReference type="AlphaFoldDB" id="A0AAV9SQU3"/>
<protein>
    <submittedName>
        <fullName evidence="2">Uncharacterized protein</fullName>
    </submittedName>
</protein>
<organism evidence="2 3">
    <name type="scientific">Crenichthys baileyi</name>
    <name type="common">White River springfish</name>
    <dbReference type="NCBI Taxonomy" id="28760"/>
    <lineage>
        <taxon>Eukaryota</taxon>
        <taxon>Metazoa</taxon>
        <taxon>Chordata</taxon>
        <taxon>Craniata</taxon>
        <taxon>Vertebrata</taxon>
        <taxon>Euteleostomi</taxon>
        <taxon>Actinopterygii</taxon>
        <taxon>Neopterygii</taxon>
        <taxon>Teleostei</taxon>
        <taxon>Neoteleostei</taxon>
        <taxon>Acanthomorphata</taxon>
        <taxon>Ovalentaria</taxon>
        <taxon>Atherinomorphae</taxon>
        <taxon>Cyprinodontiformes</taxon>
        <taxon>Goodeidae</taxon>
        <taxon>Crenichthys</taxon>
    </lineage>
</organism>
<dbReference type="Proteomes" id="UP001311232">
    <property type="component" value="Unassembled WGS sequence"/>
</dbReference>
<evidence type="ECO:0000313" key="2">
    <source>
        <dbReference type="EMBL" id="KAK5623719.1"/>
    </source>
</evidence>